<name>A0AA43XJR3_9CLOT</name>
<evidence type="ECO:0000259" key="1">
    <source>
        <dbReference type="Pfam" id="PF01935"/>
    </source>
</evidence>
<dbReference type="InterPro" id="IPR008571">
    <property type="entry name" value="HerA-like"/>
</dbReference>
<dbReference type="PANTHER" id="PTHR42957:SF1">
    <property type="entry name" value="HELICASE MJ1565-RELATED"/>
    <property type="match status" value="1"/>
</dbReference>
<dbReference type="GO" id="GO:0005524">
    <property type="term" value="F:ATP binding"/>
    <property type="evidence" value="ECO:0007669"/>
    <property type="project" value="UniProtKB-KW"/>
</dbReference>
<keyword evidence="2" id="KW-0547">Nucleotide-binding</keyword>
<dbReference type="SUPFAM" id="SSF52540">
    <property type="entry name" value="P-loop containing nucleoside triphosphate hydrolases"/>
    <property type="match status" value="1"/>
</dbReference>
<proteinExistence type="predicted"/>
<evidence type="ECO:0000313" key="2">
    <source>
        <dbReference type="EMBL" id="NBG88133.1"/>
    </source>
</evidence>
<dbReference type="Proteomes" id="UP000449710">
    <property type="component" value="Unassembled WGS sequence"/>
</dbReference>
<protein>
    <submittedName>
        <fullName evidence="2">ATP-binding protein</fullName>
    </submittedName>
</protein>
<reference evidence="2 3" key="1">
    <citation type="submission" date="2019-04" db="EMBL/GenBank/DDBJ databases">
        <title>Isachenkonia alkalipeptolytica gen. nov. sp. nov. a new anaerobic, alkiliphilic organothrophic bacterium capable to reduce synthesized ferrihydrite isolated from a soda lake.</title>
        <authorList>
            <person name="Toshchakov S.V."/>
            <person name="Zavarzina D.G."/>
            <person name="Zhilina T.N."/>
            <person name="Kostrikina N.A."/>
            <person name="Kublanov I.V."/>
        </authorList>
    </citation>
    <scope>NUCLEOTIDE SEQUENCE [LARGE SCALE GENOMIC DNA]</scope>
    <source>
        <strain evidence="2 3">Z-1701</strain>
    </source>
</reference>
<dbReference type="EMBL" id="SUMG01000006">
    <property type="protein sequence ID" value="NBG88133.1"/>
    <property type="molecule type" value="Genomic_DNA"/>
</dbReference>
<accession>A0AA43XJR3</accession>
<sequence>MNIAGKIVNSNPLAQIIQEDNFVGWVYSMNYDEVLIITNDAWKMKVKGIPQNCFLTAATFNPQALGEIPELEREVMLFRVLGSAELPQNDDMLKLKVDFYQNQKEKYQTQPENDFDDITKSMVQFSGLRCRVLGTFYIKNSELNLGSDLESFTASSKLNVHKPTEEALKTIVNHVDPIRKKKSIEDAKELGFEKPIDPIRLGTVRYTSTDRLHRSTEEDKVPFFVQPSDFLARRTGVLGMTRTGKSNLIKHTVSAVKNVSDKSDEPIGQLIYDINGEYANANMQDKGSISEIYKKDTIRYRMVDTPGFEMLQNNFYYNIQEGFNLIREKLEEDKVSNAADINVFKEASFDEPEEKNSSEYKRWQIKTAAYLCLLSKAGFEEPDNFKVKFTANQKVQKAVFDKANNEFSDPKYGFDLATCSDWMLALREANKEEALLSSSGKHWVDDELASIINLLARKNTSGNFISGYKLITPYKKYHSARRKDEIGKEIYNHLKNGKIVILDLSVGEATLREKISKQIASDIFNKSMNIFIEGKNPPNIVIYVEEAHNLIGKGMDLTETWPRVAKEGAKYRISLVYATQEVSSIHPNILANTENWIISHLNNIREINELAKFYDFEDFSKSLLRAQDVGFARVKTLSSPFVVPVQIDLFNPSPATTEE</sequence>
<dbReference type="InterPro" id="IPR002789">
    <property type="entry name" value="HerA_central"/>
</dbReference>
<dbReference type="RefSeq" id="WP_160720345.1">
    <property type="nucleotide sequence ID" value="NZ_SUMG01000006.1"/>
</dbReference>
<gene>
    <name evidence="2" type="ORF">ISALK_06425</name>
</gene>
<dbReference type="Pfam" id="PF01935">
    <property type="entry name" value="DUF87"/>
    <property type="match status" value="1"/>
</dbReference>
<organism evidence="2 3">
    <name type="scientific">Isachenkonia alkalipeptolytica</name>
    <dbReference type="NCBI Taxonomy" id="2565777"/>
    <lineage>
        <taxon>Bacteria</taxon>
        <taxon>Bacillati</taxon>
        <taxon>Bacillota</taxon>
        <taxon>Clostridia</taxon>
        <taxon>Eubacteriales</taxon>
        <taxon>Clostridiaceae</taxon>
        <taxon>Isachenkonia</taxon>
    </lineage>
</organism>
<comment type="caution">
    <text evidence="2">The sequence shown here is derived from an EMBL/GenBank/DDBJ whole genome shotgun (WGS) entry which is preliminary data.</text>
</comment>
<dbReference type="PANTHER" id="PTHR42957">
    <property type="entry name" value="HELICASE MJ1565-RELATED"/>
    <property type="match status" value="1"/>
</dbReference>
<dbReference type="AlphaFoldDB" id="A0AA43XJR3"/>
<feature type="domain" description="Helicase HerA central" evidence="1">
    <location>
        <begin position="217"/>
        <end position="305"/>
    </location>
</feature>
<keyword evidence="3" id="KW-1185">Reference proteome</keyword>
<evidence type="ECO:0000313" key="3">
    <source>
        <dbReference type="Proteomes" id="UP000449710"/>
    </source>
</evidence>
<dbReference type="Gene3D" id="3.40.50.300">
    <property type="entry name" value="P-loop containing nucleotide triphosphate hydrolases"/>
    <property type="match status" value="2"/>
</dbReference>
<keyword evidence="2" id="KW-0067">ATP-binding</keyword>
<dbReference type="InterPro" id="IPR027417">
    <property type="entry name" value="P-loop_NTPase"/>
</dbReference>